<dbReference type="GeneID" id="37142390"/>
<sequence length="102" mass="12004">MIESYAWDRRRQMLLRLCPSYKYYLTTRPVLELQSYDYPGLTTIPVLRLSRSYDYPGLTTIPILRLSRSYDYPSLTTIPVLQPVVVRLVWPSDYLLSIISLV</sequence>
<evidence type="ECO:0000313" key="1">
    <source>
        <dbReference type="EMBL" id="PYH75790.1"/>
    </source>
</evidence>
<dbReference type="Proteomes" id="UP000248340">
    <property type="component" value="Unassembled WGS sequence"/>
</dbReference>
<organism evidence="1 2">
    <name type="scientific">Aspergillus uvarum CBS 121591</name>
    <dbReference type="NCBI Taxonomy" id="1448315"/>
    <lineage>
        <taxon>Eukaryota</taxon>
        <taxon>Fungi</taxon>
        <taxon>Dikarya</taxon>
        <taxon>Ascomycota</taxon>
        <taxon>Pezizomycotina</taxon>
        <taxon>Eurotiomycetes</taxon>
        <taxon>Eurotiomycetidae</taxon>
        <taxon>Eurotiales</taxon>
        <taxon>Aspergillaceae</taxon>
        <taxon>Aspergillus</taxon>
        <taxon>Aspergillus subgen. Circumdati</taxon>
    </lineage>
</organism>
<keyword evidence="2" id="KW-1185">Reference proteome</keyword>
<evidence type="ECO:0000313" key="2">
    <source>
        <dbReference type="Proteomes" id="UP000248340"/>
    </source>
</evidence>
<dbReference type="VEuPathDB" id="FungiDB:BO82DRAFT_407696"/>
<dbReference type="AlphaFoldDB" id="A0A319BWQ7"/>
<proteinExistence type="predicted"/>
<gene>
    <name evidence="1" type="ORF">BO82DRAFT_407696</name>
</gene>
<reference evidence="1 2" key="1">
    <citation type="submission" date="2016-12" db="EMBL/GenBank/DDBJ databases">
        <title>The genomes of Aspergillus section Nigri reveals drivers in fungal speciation.</title>
        <authorList>
            <consortium name="DOE Joint Genome Institute"/>
            <person name="Vesth T.C."/>
            <person name="Nybo J."/>
            <person name="Theobald S."/>
            <person name="Brandl J."/>
            <person name="Frisvad J.C."/>
            <person name="Nielsen K.F."/>
            <person name="Lyhne E.K."/>
            <person name="Kogle M.E."/>
            <person name="Kuo A."/>
            <person name="Riley R."/>
            <person name="Clum A."/>
            <person name="Nolan M."/>
            <person name="Lipzen A."/>
            <person name="Salamov A."/>
            <person name="Henrissat B."/>
            <person name="Wiebenga A."/>
            <person name="De Vries R.P."/>
            <person name="Grigoriev I.V."/>
            <person name="Mortensen U.H."/>
            <person name="Andersen M.R."/>
            <person name="Baker S.E."/>
        </authorList>
    </citation>
    <scope>NUCLEOTIDE SEQUENCE [LARGE SCALE GENOMIC DNA]</scope>
    <source>
        <strain evidence="1 2">CBS 121591</strain>
    </source>
</reference>
<dbReference type="RefSeq" id="XP_025485990.1">
    <property type="nucleotide sequence ID" value="XM_025639648.1"/>
</dbReference>
<accession>A0A319BWQ7</accession>
<protein>
    <submittedName>
        <fullName evidence="1">Uncharacterized protein</fullName>
    </submittedName>
</protein>
<dbReference type="OrthoDB" id="10381098at2759"/>
<name>A0A319BWQ7_9EURO</name>
<dbReference type="EMBL" id="KZ821777">
    <property type="protein sequence ID" value="PYH75790.1"/>
    <property type="molecule type" value="Genomic_DNA"/>
</dbReference>